<dbReference type="EMBL" id="CP029487">
    <property type="protein sequence ID" value="QCT72557.1"/>
    <property type="molecule type" value="Genomic_DNA"/>
</dbReference>
<dbReference type="KEGG" id="emt:CPZ25_014880"/>
<protein>
    <recommendedName>
        <fullName evidence="3">GLUG domain-containing protein</fullName>
    </recommendedName>
</protein>
<evidence type="ECO:0008006" key="3">
    <source>
        <dbReference type="Google" id="ProtNLM"/>
    </source>
</evidence>
<evidence type="ECO:0000313" key="1">
    <source>
        <dbReference type="EMBL" id="QCT72557.1"/>
    </source>
</evidence>
<organism evidence="1 2">
    <name type="scientific">Eubacterium maltosivorans</name>
    <dbReference type="NCBI Taxonomy" id="2041044"/>
    <lineage>
        <taxon>Bacteria</taxon>
        <taxon>Bacillati</taxon>
        <taxon>Bacillota</taxon>
        <taxon>Clostridia</taxon>
        <taxon>Eubacteriales</taxon>
        <taxon>Eubacteriaceae</taxon>
        <taxon>Eubacterium</taxon>
    </lineage>
</organism>
<dbReference type="Gene3D" id="2.160.20.110">
    <property type="match status" value="2"/>
</dbReference>
<accession>A0A4P9CAE3</accession>
<reference evidence="1 2" key="1">
    <citation type="submission" date="2018-05" db="EMBL/GenBank/DDBJ databases">
        <title>Genome comparison of Eubacterium sp.</title>
        <authorList>
            <person name="Feng Y."/>
            <person name="Sanchez-Andrea I."/>
            <person name="Stams A.J.M."/>
            <person name="De Vos W.M."/>
        </authorList>
    </citation>
    <scope>NUCLEOTIDE SEQUENCE [LARGE SCALE GENOMIC DNA]</scope>
    <source>
        <strain evidence="1 2">YI</strain>
    </source>
</reference>
<dbReference type="Proteomes" id="UP000218387">
    <property type="component" value="Chromosome"/>
</dbReference>
<proteinExistence type="predicted"/>
<keyword evidence="2" id="KW-1185">Reference proteome</keyword>
<gene>
    <name evidence="1" type="ORF">CPZ25_014880</name>
</gene>
<name>A0A4P9CAE3_EUBML</name>
<dbReference type="RefSeq" id="WP_096919123.1">
    <property type="nucleotide sequence ID" value="NZ_CP029487.1"/>
</dbReference>
<evidence type="ECO:0000313" key="2">
    <source>
        <dbReference type="Proteomes" id="UP000218387"/>
    </source>
</evidence>
<sequence>MNRKTPILRQIVPVLLAVVLTLGTIQMPIKAEAAGGSGTRAAVSTNDITVKAAVNDDTWLDNTAYYDTSWYNAGATDYHIATAEQLAGLSKLSYDGNTFKNKNIYIDRDIDLSAHYWVPIRYMSASLFDGQGNAITGLRLNDTKLGKYETQLNTPLWEGFTDHTGSLGFINEYNSMWWLEDGTEVWDEVTFSTIKNLNFIDASMYTSSQNNNAVLIACGTHLKIEGCSVNDSEISAGGSPYSSRNMSLFNVSFIWGTADYPYDKGKTIGDIRDCHTNGSSIYMRDFDLRKNSLAQFTQGMIFGFLSGGYENLSVVNIYNSSAKNGGIYYQNIQIGGDDGKGDGMCVSGCIAGNEGNSLVNMYGCEADIDYVMDNVKRINLSYYLGGIGGKVNEIQNSIHKGRFEITNITAKDSNGYIGGVVGKSTSDVINTANTGDIIVDNLHDADGNSLMSGMNVGGFCGLLASNSGTDKPYTIQNCYNLGRVSCETPNPGDNKGGFVGLVNNNISELIFKNSFALNCYKDVGTYQKEIATTYEPAITLAQIEENGAAKTVIQTGDDNAYIKQGDPAQFAPLKTADTLGENFEIILPHISTFKSSNADAAKLNYMVNPDMPWTGDLQIKTSGLKGGDTQFSAKMQVKQNKLINGKFQGAVESFEADLTLNLKVVNVDMTNQTRTSAINGETPYELKADLQAYSGGVALDQYDYIWQYSANPQETAPATGAAGDTGAQTLSGLTASDSWTAGGAAGSTSSTRAAPNDKFTKATDPGWYRLKSTQTAADQASKGYGPFNFYSEWVYLSLDDLMLIQSDKSGLLEFSQNSTADELAYFNGNKNLSAIIEISPSFKGSMDWQWYKNNTPVDGAAGTLKTADFSTETYKKTLEYTLGENYAESLSGEYELRVTKITYDDTSIGEGGVRDIRSPQVKVKTYAASFGSTEQSGPSYGNTESKLEMTGIRLSSDMYDAENQVLLADAYWIKNGDYGQIAAASNTDTVRHATLTDNGDGTYTATSQFTLLDGMQGDNYQLVIFPLGLTRSADTTPSMRFINSAQDKLALYGITELEYKTKSEDNRYVNTKLTPEVPFMDAAEVTGNNPAGSVTYKMAQGNSKFKVDADTGAISCLDPSGLTAGQYSLVIEVTESGFKLVDPETGQETGPLITGDKTTYQKNLTLEIVVSLEYDFSDAVAVNKDLYIYKDGFIFSDSLIDESVVVETEGYNTLGGKALTLKSSDLTKPSAHRVIVVSGNHVGATAINVDQLTLSGSDIPLQIKGGATAEFSLKEGSVSSFSGTTTGLLSEGISTFSGSGTLNLSGPAGASGSGSLSLNGATVNATGSAGAGIGTKTISIESGKVTAEGGGTGAGIGGVPDGSVTIGGTAMVTARGAGGGAGIGGGNTQLAGEIRINSGNVAAVGSGGSDGIGSGAGANTLAHKATIINGGSVTAQGSGANVRNPVNDTAQNGSGKIPLHRVVLKVGETPEAYAGQRVSGSTIWYGDTGTAASPAVSWSAAVSGPDFQVDGASGGLLSMYLPYTAASAVSEDAYYASVSAELPDGSVYRRKVRANADDNLTASLLADMTYQLGIPAEIQAGTPENPVIIGHGVKADFDLSVESNIQEGRTVEVSLSPSKGAMGAWGTFIMNNTAASHNGFTPQYRVQTPGGVQLYTEGPFWTFSGQDEAENGKRVKQGSVLLSGSQTLYAGSYTGNMTWHAVWDDPVVGGE</sequence>